<protein>
    <submittedName>
        <fullName evidence="3">UDP-glucose 4-epimerase</fullName>
    </submittedName>
</protein>
<comment type="similarity">
    <text evidence="1">Belongs to the NAD(P)-dependent epimerase/dehydratase family.</text>
</comment>
<evidence type="ECO:0000313" key="3">
    <source>
        <dbReference type="EMBL" id="CDQ43307.1"/>
    </source>
</evidence>
<name>A0AAV2WHA0_MYCNE</name>
<evidence type="ECO:0000313" key="4">
    <source>
        <dbReference type="Proteomes" id="UP000028864"/>
    </source>
</evidence>
<dbReference type="Pfam" id="PF02645">
    <property type="entry name" value="DegV"/>
    <property type="match status" value="1"/>
</dbReference>
<dbReference type="PANTHER" id="PTHR43000">
    <property type="entry name" value="DTDP-D-GLUCOSE 4,6-DEHYDRATASE-RELATED"/>
    <property type="match status" value="1"/>
</dbReference>
<reference evidence="3" key="1">
    <citation type="submission" date="2014-05" db="EMBL/GenBank/DDBJ databases">
        <authorList>
            <person name="Urmite Genomes"/>
        </authorList>
    </citation>
    <scope>NUCLEOTIDE SEQUENCE</scope>
    <source>
        <strain evidence="3">DSM 44074</strain>
    </source>
</reference>
<dbReference type="InterPro" id="IPR043168">
    <property type="entry name" value="DegV_C"/>
</dbReference>
<dbReference type="EMBL" id="LK021337">
    <property type="protein sequence ID" value="CDQ43307.1"/>
    <property type="molecule type" value="Genomic_DNA"/>
</dbReference>
<dbReference type="PROSITE" id="PS51482">
    <property type="entry name" value="DEGV"/>
    <property type="match status" value="1"/>
</dbReference>
<gene>
    <name evidence="3" type="primary">galE3</name>
    <name evidence="3" type="ORF">BN1047_01172</name>
</gene>
<dbReference type="Proteomes" id="UP000028864">
    <property type="component" value="Unassembled WGS sequence"/>
</dbReference>
<dbReference type="RefSeq" id="WP_081911688.1">
    <property type="nucleotide sequence ID" value="NZ_LK021337.1"/>
</dbReference>
<dbReference type="InterPro" id="IPR003797">
    <property type="entry name" value="DegV"/>
</dbReference>
<evidence type="ECO:0000256" key="1">
    <source>
        <dbReference type="ARBA" id="ARBA00007637"/>
    </source>
</evidence>
<proteinExistence type="inferred from homology"/>
<dbReference type="InterPro" id="IPR001509">
    <property type="entry name" value="Epimerase_deHydtase"/>
</dbReference>
<dbReference type="Gene3D" id="3.40.50.720">
    <property type="entry name" value="NAD(P)-binding Rossmann-like Domain"/>
    <property type="match status" value="2"/>
</dbReference>
<dbReference type="SUPFAM" id="SSF82549">
    <property type="entry name" value="DAK1/DegV-like"/>
    <property type="match status" value="1"/>
</dbReference>
<feature type="domain" description="NAD-dependent epimerase/dehydratase" evidence="2">
    <location>
        <begin position="3"/>
        <end position="129"/>
    </location>
</feature>
<sequence length="399" mass="41444">MRVLLTGAAGFIGNRIWARLTGAGHDVVAVDAMLGAAHREGAAPPPGCRRLDIRDADAVADILAGIDVVCHQAAVVGAGVDAADAPSYGSHNDYGTTVLLAQMYAAGCSRLVLASSMVVYGQGGYDCPEHGRVEPLARTREDLDSGVFDHRCPIGGEPLHWRLVDEDAPLKPRSLYAASKTAQEHYALAFNDSVGGSVVALRYHNVYGPGMPRDTPYSGVAAIFRSQLEAGGAPQVFEDGGQMRDFVHVDDVAAANLAAVEAAARAAIPRGHVFIVVDRLDNLRRSGRIGKGASWLGTALSLKPLLHLDVDGRLVLAQRVRTTSKAHAAMVDAIAAAVGERPATVAVHHVDNHDAAAALGAALTDRLPQLQGLTVTDMGAVLAVHVGGGAVGACVSLAD</sequence>
<accession>A0AAV2WHA0</accession>
<dbReference type="AlphaFoldDB" id="A0AAV2WHA0"/>
<dbReference type="Pfam" id="PF01370">
    <property type="entry name" value="Epimerase"/>
    <property type="match status" value="1"/>
</dbReference>
<evidence type="ECO:0000259" key="2">
    <source>
        <dbReference type="Pfam" id="PF01370"/>
    </source>
</evidence>
<reference evidence="3" key="2">
    <citation type="submission" date="2015-09" db="EMBL/GenBank/DDBJ databases">
        <title>Draft genome sequence of Mycobacterium neoaurum DSM 44074.</title>
        <authorList>
            <person name="Croce O."/>
            <person name="Robert C."/>
            <person name="Raoult D."/>
            <person name="Drancourt M."/>
        </authorList>
    </citation>
    <scope>NUCLEOTIDE SEQUENCE</scope>
    <source>
        <strain evidence="3">DSM 44074</strain>
    </source>
</reference>
<organism evidence="3 4">
    <name type="scientific">Mycolicibacterium neoaurum</name>
    <name type="common">Mycobacterium neoaurum</name>
    <dbReference type="NCBI Taxonomy" id="1795"/>
    <lineage>
        <taxon>Bacteria</taxon>
        <taxon>Bacillati</taxon>
        <taxon>Actinomycetota</taxon>
        <taxon>Actinomycetes</taxon>
        <taxon>Mycobacteriales</taxon>
        <taxon>Mycobacteriaceae</taxon>
        <taxon>Mycolicibacterium</taxon>
    </lineage>
</organism>
<dbReference type="NCBIfam" id="TIGR00762">
    <property type="entry name" value="DegV"/>
    <property type="match status" value="1"/>
</dbReference>
<dbReference type="SUPFAM" id="SSF51735">
    <property type="entry name" value="NAD(P)-binding Rossmann-fold domains"/>
    <property type="match status" value="1"/>
</dbReference>
<dbReference type="Gene3D" id="3.90.25.10">
    <property type="entry name" value="UDP-galactose 4-epimerase, domain 1"/>
    <property type="match status" value="1"/>
</dbReference>
<dbReference type="Gene3D" id="3.30.1180.10">
    <property type="match status" value="1"/>
</dbReference>
<dbReference type="InterPro" id="IPR036291">
    <property type="entry name" value="NAD(P)-bd_dom_sf"/>
</dbReference>